<reference evidence="1" key="1">
    <citation type="submission" date="2020-08" db="EMBL/GenBank/DDBJ databases">
        <title>Genome public.</title>
        <authorList>
            <person name="Liu C."/>
            <person name="Sun Q."/>
        </authorList>
    </citation>
    <scope>NUCLEOTIDE SEQUENCE</scope>
    <source>
        <strain evidence="1">N12</strain>
    </source>
</reference>
<accession>A0A926F1T9</accession>
<name>A0A926F1T9_9BACT</name>
<proteinExistence type="predicted"/>
<dbReference type="Pfam" id="PF05402">
    <property type="entry name" value="PqqD"/>
    <property type="match status" value="1"/>
</dbReference>
<dbReference type="EMBL" id="JACRTF010000001">
    <property type="protein sequence ID" value="MBC8591816.1"/>
    <property type="molecule type" value="Genomic_DNA"/>
</dbReference>
<sequence>MGSKEKINLLDTIPFHNPAITTGRENDGTIVIALPRFKKKWMQRFLLPKGMSPDIHVRLEEHGSAVWEQIDGRSTVREIIERLADHFNHEENYESRILTYFIRLQKDGLIKLAVSE</sequence>
<gene>
    <name evidence="1" type="ORF">H8744_00900</name>
</gene>
<dbReference type="Proteomes" id="UP000651085">
    <property type="component" value="Unassembled WGS sequence"/>
</dbReference>
<evidence type="ECO:0000313" key="2">
    <source>
        <dbReference type="Proteomes" id="UP000651085"/>
    </source>
</evidence>
<dbReference type="InterPro" id="IPR008792">
    <property type="entry name" value="PQQD"/>
</dbReference>
<comment type="caution">
    <text evidence="1">The sequence shown here is derived from an EMBL/GenBank/DDBJ whole genome shotgun (WGS) entry which is preliminary data.</text>
</comment>
<keyword evidence="2" id="KW-1185">Reference proteome</keyword>
<organism evidence="1 2">
    <name type="scientific">Jilunia laotingensis</name>
    <dbReference type="NCBI Taxonomy" id="2763675"/>
    <lineage>
        <taxon>Bacteria</taxon>
        <taxon>Pseudomonadati</taxon>
        <taxon>Bacteroidota</taxon>
        <taxon>Bacteroidia</taxon>
        <taxon>Bacteroidales</taxon>
        <taxon>Bacteroidaceae</taxon>
        <taxon>Jilunia</taxon>
    </lineage>
</organism>
<dbReference type="AlphaFoldDB" id="A0A926F1T9"/>
<dbReference type="RefSeq" id="WP_262433037.1">
    <property type="nucleotide sequence ID" value="NZ_JACRTF010000001.1"/>
</dbReference>
<protein>
    <submittedName>
        <fullName evidence="1">PqqD family protein</fullName>
    </submittedName>
</protein>
<dbReference type="Gene3D" id="1.10.10.1150">
    <property type="entry name" value="Coenzyme PQQ synthesis protein D (PqqD)"/>
    <property type="match status" value="1"/>
</dbReference>
<evidence type="ECO:0000313" key="1">
    <source>
        <dbReference type="EMBL" id="MBC8591816.1"/>
    </source>
</evidence>
<dbReference type="InterPro" id="IPR041881">
    <property type="entry name" value="PqqD_sf"/>
</dbReference>